<dbReference type="VEuPathDB" id="VectorBase:RPRC001427"/>
<protein>
    <submittedName>
        <fullName evidence="1">BTB domain-containing protein</fullName>
    </submittedName>
</protein>
<dbReference type="GO" id="GO:0022008">
    <property type="term" value="P:neurogenesis"/>
    <property type="evidence" value="ECO:0007669"/>
    <property type="project" value="TreeGrafter"/>
</dbReference>
<accession>T1HBL5</accession>
<dbReference type="Gene3D" id="1.25.40.420">
    <property type="match status" value="1"/>
</dbReference>
<organism evidence="1 2">
    <name type="scientific">Rhodnius prolixus</name>
    <name type="common">Triatomid bug</name>
    <dbReference type="NCBI Taxonomy" id="13249"/>
    <lineage>
        <taxon>Eukaryota</taxon>
        <taxon>Metazoa</taxon>
        <taxon>Ecdysozoa</taxon>
        <taxon>Arthropoda</taxon>
        <taxon>Hexapoda</taxon>
        <taxon>Insecta</taxon>
        <taxon>Pterygota</taxon>
        <taxon>Neoptera</taxon>
        <taxon>Paraneoptera</taxon>
        <taxon>Hemiptera</taxon>
        <taxon>Heteroptera</taxon>
        <taxon>Panheteroptera</taxon>
        <taxon>Cimicomorpha</taxon>
        <taxon>Reduviidae</taxon>
        <taxon>Triatominae</taxon>
        <taxon>Rhodnius</taxon>
    </lineage>
</organism>
<dbReference type="HOGENOM" id="CLU_919230_0_0_1"/>
<dbReference type="Gene3D" id="3.30.710.10">
    <property type="entry name" value="Potassium Channel Kv1.1, Chain A"/>
    <property type="match status" value="1"/>
</dbReference>
<dbReference type="SUPFAM" id="SSF54695">
    <property type="entry name" value="POZ domain"/>
    <property type="match status" value="1"/>
</dbReference>
<dbReference type="AlphaFoldDB" id="T1HBL5"/>
<dbReference type="InParanoid" id="T1HBL5"/>
<name>T1HBL5_RHOPR</name>
<dbReference type="GO" id="GO:0000932">
    <property type="term" value="C:P-body"/>
    <property type="evidence" value="ECO:0007669"/>
    <property type="project" value="TreeGrafter"/>
</dbReference>
<dbReference type="Proteomes" id="UP000015103">
    <property type="component" value="Unassembled WGS sequence"/>
</dbReference>
<sequence>MSENIEIDWQIHKKKNSERGKYILETGLWADCKFIFCHVQPKKEIKAHKLILSMASPVFEKMFQNGLNRCEDDVELTDIQPDVFDAVLNETINVVKDESFKAINISTLKMILKENSLNITELELFKAVERWIVANVDMKKNCDGNHLAELSAEIMPLVCFLKMTPKEFVEGPAVSNLLSKDEAYAVLINIISPENCKIPLPNGFSNMLRKKPVQKLETNEETAITNDAEGDRRIPLNIIISKNDKSLKRCIVDITDRLDILIDGIIHKFQKELVRQLGEIHHFQSLLMYTCSFKEIKTFPMIK</sequence>
<dbReference type="PROSITE" id="PS50097">
    <property type="entry name" value="BTB"/>
    <property type="match status" value="1"/>
</dbReference>
<dbReference type="Pfam" id="PF00651">
    <property type="entry name" value="BTB"/>
    <property type="match status" value="1"/>
</dbReference>
<dbReference type="EnsemblMetazoa" id="RPRC001427-RA">
    <property type="protein sequence ID" value="RPRC001427-PA"/>
    <property type="gene ID" value="RPRC001427"/>
</dbReference>
<dbReference type="GO" id="GO:0005829">
    <property type="term" value="C:cytosol"/>
    <property type="evidence" value="ECO:0007669"/>
    <property type="project" value="TreeGrafter"/>
</dbReference>
<evidence type="ECO:0000313" key="2">
    <source>
        <dbReference type="Proteomes" id="UP000015103"/>
    </source>
</evidence>
<dbReference type="eggNOG" id="KOG2075">
    <property type="taxonomic scope" value="Eukaryota"/>
</dbReference>
<keyword evidence="2" id="KW-1185">Reference proteome</keyword>
<proteinExistence type="predicted"/>
<dbReference type="InterPro" id="IPR011333">
    <property type="entry name" value="SKP1/BTB/POZ_sf"/>
</dbReference>
<dbReference type="CDD" id="cd18186">
    <property type="entry name" value="BTB_POZ_ZBTB_KLHL-like"/>
    <property type="match status" value="1"/>
</dbReference>
<dbReference type="STRING" id="13249.T1HBL5"/>
<dbReference type="PANTHER" id="PTHR45774:SF3">
    <property type="entry name" value="BTB (POZ) DOMAIN-CONTAINING 2B-RELATED"/>
    <property type="match status" value="1"/>
</dbReference>
<dbReference type="SMART" id="SM00225">
    <property type="entry name" value="BTB"/>
    <property type="match status" value="1"/>
</dbReference>
<reference evidence="1" key="1">
    <citation type="submission" date="2015-05" db="UniProtKB">
        <authorList>
            <consortium name="EnsemblMetazoa"/>
        </authorList>
    </citation>
    <scope>IDENTIFICATION</scope>
</reference>
<dbReference type="PANTHER" id="PTHR45774">
    <property type="entry name" value="BTB/POZ DOMAIN-CONTAINING"/>
    <property type="match status" value="1"/>
</dbReference>
<dbReference type="EMBL" id="ACPB03005127">
    <property type="status" value="NOT_ANNOTATED_CDS"/>
    <property type="molecule type" value="Genomic_DNA"/>
</dbReference>
<dbReference type="InterPro" id="IPR000210">
    <property type="entry name" value="BTB/POZ_dom"/>
</dbReference>
<evidence type="ECO:0000313" key="1">
    <source>
        <dbReference type="EnsemblMetazoa" id="RPRC001427-PA"/>
    </source>
</evidence>